<organism evidence="2 3">
    <name type="scientific">Streptococcus vestibularis ATCC 49124</name>
    <dbReference type="NCBI Taxonomy" id="889206"/>
    <lineage>
        <taxon>Bacteria</taxon>
        <taxon>Bacillati</taxon>
        <taxon>Bacillota</taxon>
        <taxon>Bacilli</taxon>
        <taxon>Lactobacillales</taxon>
        <taxon>Streptococcaceae</taxon>
        <taxon>Streptococcus</taxon>
    </lineage>
</organism>
<evidence type="ECO:0000313" key="2">
    <source>
        <dbReference type="EMBL" id="EFX96248.1"/>
    </source>
</evidence>
<dbReference type="Proteomes" id="UP000003697">
    <property type="component" value="Unassembled WGS sequence"/>
</dbReference>
<dbReference type="EMBL" id="AEVI01000033">
    <property type="protein sequence ID" value="EFX96248.1"/>
    <property type="molecule type" value="Genomic_DNA"/>
</dbReference>
<sequence length="262" mass="28083">MDGLYIPTVTPKELEGEDKTSMDVQGVSQTGTPELAIEGTNNNGEKVKITPDFDYMSKFVDPTTGNVINDPISTVEGEGIYYLDGLTGKVTFVPDPGFTGTAEGVTVSLTTSVGRDKDGRVSDNALKTATDKYTQTVTTVTSIGKKSATQTGKPIFTEGDIHISINDVVPVTFEDSTTTKTISDLVSYTVAADGTVIFIPEAEFTRLVPAVTVVHEDVNRTKSPATYTPTVLPITSFVDKGGREILQLMVNKQKLKFQVIAS</sequence>
<gene>
    <name evidence="2" type="ORF">HMPREF9425_0846</name>
</gene>
<evidence type="ECO:0000259" key="1">
    <source>
        <dbReference type="Pfam" id="PF19076"/>
    </source>
</evidence>
<feature type="domain" description="CshA" evidence="1">
    <location>
        <begin position="13"/>
        <end position="117"/>
    </location>
</feature>
<dbReference type="Pfam" id="PF19076">
    <property type="entry name" value="CshA_repeat"/>
    <property type="match status" value="2"/>
</dbReference>
<dbReference type="InterPro" id="IPR026395">
    <property type="entry name" value="CshA_fibril"/>
</dbReference>
<protein>
    <recommendedName>
        <fullName evidence="1">CshA domain-containing protein</fullName>
    </recommendedName>
</protein>
<evidence type="ECO:0000313" key="3">
    <source>
        <dbReference type="Proteomes" id="UP000003697"/>
    </source>
</evidence>
<name>A0ABN0CH12_STRVE</name>
<dbReference type="NCBIfam" id="TIGR04225">
    <property type="entry name" value="CshA_fibril_rpt"/>
    <property type="match status" value="2"/>
</dbReference>
<comment type="caution">
    <text evidence="2">The sequence shown here is derived from an EMBL/GenBank/DDBJ whole genome shotgun (WGS) entry which is preliminary data.</text>
</comment>
<proteinExistence type="predicted"/>
<dbReference type="RefSeq" id="WP_003096994.1">
    <property type="nucleotide sequence ID" value="NZ_GL831112.1"/>
</dbReference>
<accession>A0ABN0CH12</accession>
<keyword evidence="3" id="KW-1185">Reference proteome</keyword>
<reference evidence="2 3" key="1">
    <citation type="submission" date="2011-01" db="EMBL/GenBank/DDBJ databases">
        <authorList>
            <person name="Muzny D."/>
            <person name="Qin X."/>
            <person name="Buhay C."/>
            <person name="Dugan-Rocha S."/>
            <person name="Ding Y."/>
            <person name="Chen G."/>
            <person name="Hawes A."/>
            <person name="Holder M."/>
            <person name="Jhangiani S."/>
            <person name="Johnson A."/>
            <person name="Khan Z."/>
            <person name="Li Z."/>
            <person name="Liu W."/>
            <person name="Liu X."/>
            <person name="Perez L."/>
            <person name="Shen H."/>
            <person name="Wang Q."/>
            <person name="Watt J."/>
            <person name="Xi L."/>
            <person name="Xin Y."/>
            <person name="Zhou J."/>
            <person name="Deng J."/>
            <person name="Jiang H."/>
            <person name="Liu Y."/>
            <person name="Qu J."/>
            <person name="Song X.-Z."/>
            <person name="Zhang L."/>
            <person name="Villasana D."/>
            <person name="Johnson A."/>
            <person name="Liu J."/>
            <person name="Liyanage D."/>
            <person name="Lorensuhewa L."/>
            <person name="Robinson T."/>
            <person name="Song A."/>
            <person name="Song B.-B."/>
            <person name="Dinh H."/>
            <person name="Thornton R."/>
            <person name="Coyle M."/>
            <person name="Francisco L."/>
            <person name="Jackson L."/>
            <person name="Javaid M."/>
            <person name="Korchina V."/>
            <person name="Kovar C."/>
            <person name="Mata R."/>
            <person name="Mathew T."/>
            <person name="Ngo R."/>
            <person name="Nguyen L."/>
            <person name="Nguyen N."/>
            <person name="Okwuonu G."/>
            <person name="Ongeri F."/>
            <person name="Pham C."/>
            <person name="Simmons D."/>
            <person name="Wilczek-Boney K."/>
            <person name="Hale W."/>
            <person name="Jakkamsetti A."/>
            <person name="Pham P."/>
            <person name="Ruth R."/>
            <person name="San Lucas F."/>
            <person name="Warren J."/>
            <person name="Zhang J."/>
            <person name="Zhao Z."/>
            <person name="Zhou C."/>
            <person name="Zhu D."/>
            <person name="Lee S."/>
            <person name="Bess C."/>
            <person name="Blankenburg K."/>
            <person name="Forbes L."/>
            <person name="Fu Q."/>
            <person name="Gubbala S."/>
            <person name="Hirani K."/>
            <person name="Jayaseelan J.C."/>
            <person name="Lara F."/>
            <person name="Munidasa M."/>
            <person name="Palculict T."/>
            <person name="Patil S."/>
            <person name="Pu L.-L."/>
            <person name="Saada N."/>
            <person name="Tang L."/>
            <person name="Weissenberger G."/>
            <person name="Zhu Y."/>
            <person name="Hemphill L."/>
            <person name="Shang Y."/>
            <person name="Youmans B."/>
            <person name="Ayvaz T."/>
            <person name="Ross M."/>
            <person name="Santibanez J."/>
            <person name="Aqrawi P."/>
            <person name="Gross S."/>
            <person name="Joshi V."/>
            <person name="Fowler G."/>
            <person name="Nazareth L."/>
            <person name="Reid J."/>
            <person name="Worley K."/>
            <person name="Petrosino J."/>
            <person name="Highlander S."/>
            <person name="Gibbs R."/>
        </authorList>
    </citation>
    <scope>NUCLEOTIDE SEQUENCE [LARGE SCALE GENOMIC DNA]</scope>
    <source>
        <strain evidence="2 3">ATCC 49124</strain>
    </source>
</reference>
<feature type="domain" description="CshA" evidence="1">
    <location>
        <begin position="135"/>
        <end position="231"/>
    </location>
</feature>